<dbReference type="SMART" id="SM00028">
    <property type="entry name" value="TPR"/>
    <property type="match status" value="4"/>
</dbReference>
<keyword evidence="1" id="KW-0472">Membrane</keyword>
<dbReference type="SMART" id="SM00671">
    <property type="entry name" value="SEL1"/>
    <property type="match status" value="4"/>
</dbReference>
<name>A0A510JDH0_9FUSO</name>
<dbReference type="AlphaFoldDB" id="A0A510JDH0"/>
<organism evidence="2 3">
    <name type="scientific">Leptotrichia hofstadii</name>
    <dbReference type="NCBI Taxonomy" id="157688"/>
    <lineage>
        <taxon>Bacteria</taxon>
        <taxon>Fusobacteriati</taxon>
        <taxon>Fusobacteriota</taxon>
        <taxon>Fusobacteriia</taxon>
        <taxon>Fusobacteriales</taxon>
        <taxon>Leptotrichiaceae</taxon>
        <taxon>Leptotrichia</taxon>
    </lineage>
</organism>
<dbReference type="SUPFAM" id="SSF81901">
    <property type="entry name" value="HCP-like"/>
    <property type="match status" value="2"/>
</dbReference>
<dbReference type="RefSeq" id="WP_026745515.1">
    <property type="nucleotide sequence ID" value="NZ_AP019823.1"/>
</dbReference>
<accession>A0A510JDH0</accession>
<protein>
    <submittedName>
        <fullName evidence="2">Sel1 repeat protein</fullName>
    </submittedName>
</protein>
<keyword evidence="1" id="KW-1133">Transmembrane helix</keyword>
<reference evidence="2 3" key="1">
    <citation type="submission" date="2019-07" db="EMBL/GenBank/DDBJ databases">
        <title>Complete Genome Sequence of Leptotrichia hofstadii Strain JCM16775.</title>
        <authorList>
            <person name="Watanabe S."/>
            <person name="Cui L."/>
        </authorList>
    </citation>
    <scope>NUCLEOTIDE SEQUENCE [LARGE SCALE GENOMIC DNA]</scope>
    <source>
        <strain evidence="2 3">JCM16775</strain>
    </source>
</reference>
<evidence type="ECO:0000256" key="1">
    <source>
        <dbReference type="SAM" id="Phobius"/>
    </source>
</evidence>
<keyword evidence="1" id="KW-0812">Transmembrane</keyword>
<dbReference type="InterPro" id="IPR019734">
    <property type="entry name" value="TPR_rpt"/>
</dbReference>
<dbReference type="PANTHER" id="PTHR11102">
    <property type="entry name" value="SEL-1-LIKE PROTEIN"/>
    <property type="match status" value="1"/>
</dbReference>
<proteinExistence type="predicted"/>
<evidence type="ECO:0000313" key="2">
    <source>
        <dbReference type="EMBL" id="BBM37340.1"/>
    </source>
</evidence>
<dbReference type="InterPro" id="IPR006597">
    <property type="entry name" value="Sel1-like"/>
</dbReference>
<feature type="transmembrane region" description="Helical" evidence="1">
    <location>
        <begin position="7"/>
        <end position="26"/>
    </location>
</feature>
<evidence type="ECO:0000313" key="3">
    <source>
        <dbReference type="Proteomes" id="UP000321892"/>
    </source>
</evidence>
<dbReference type="EMBL" id="AP019823">
    <property type="protein sequence ID" value="BBM37340.1"/>
    <property type="molecule type" value="Genomic_DNA"/>
</dbReference>
<dbReference type="Pfam" id="PF13181">
    <property type="entry name" value="TPR_8"/>
    <property type="match status" value="3"/>
</dbReference>
<dbReference type="KEGG" id="lhf:JCM16775_0015"/>
<dbReference type="Proteomes" id="UP000321892">
    <property type="component" value="Chromosome"/>
</dbReference>
<dbReference type="Gene3D" id="1.25.40.10">
    <property type="entry name" value="Tetratricopeptide repeat domain"/>
    <property type="match status" value="2"/>
</dbReference>
<dbReference type="InterPro" id="IPR050767">
    <property type="entry name" value="Sel1_AlgK"/>
</dbReference>
<dbReference type="InterPro" id="IPR011990">
    <property type="entry name" value="TPR-like_helical_dom_sf"/>
</dbReference>
<gene>
    <name evidence="2" type="ORF">JCM16775_0015</name>
</gene>
<keyword evidence="3" id="KW-1185">Reference proteome</keyword>
<dbReference type="PANTHER" id="PTHR11102:SF147">
    <property type="entry name" value="SEL1L ADAPTOR SUBUNIT OF ERAD E3 UBIQUITIN LIGASE"/>
    <property type="match status" value="1"/>
</dbReference>
<sequence>MKKEKIIKLFITLLTSVVIVFSILFYQNSIHENELEKFSYKKYLHEFGFSKTENPTYEEIQNSDKYFKLLDKATYEKNKENYTEAENIYMEATKYNVLGYQEIGRMYLENIKNTEKAIEYFDKAYDKGDINAAFWLGQSYEKLNDEDMKRKWYEKGALNGDTDSEIYFGRLLYLENKKDESEKWFRKALINSKNAIAIYNLMIINYEKGNIKEVKKLQKQLHEKGVEEMDDDMLGKVKYMTGNKKQQHIFVYLNNADNFIEKKQYLEAEKEYIKAIKYDKKINYYLAELYRIYLKDIEKSAELHEKATRVGEKRAFALLGDIYLNWGETKEATKWYREGAKKRESNSQYRIGRILQLSGEIKEAFKYYNKSAKQKNIYGIIRVIEYYYVNKNYREEKKWIYKVFNENNILELNKKRKFILLNRLREIEEND</sequence>
<dbReference type="GO" id="GO:0036503">
    <property type="term" value="P:ERAD pathway"/>
    <property type="evidence" value="ECO:0007669"/>
    <property type="project" value="TreeGrafter"/>
</dbReference>